<evidence type="ECO:0000313" key="1">
    <source>
        <dbReference type="EMBL" id="MBX66796.1"/>
    </source>
</evidence>
<organism evidence="1">
    <name type="scientific">Rhizophora mucronata</name>
    <name type="common">Asiatic mangrove</name>
    <dbReference type="NCBI Taxonomy" id="61149"/>
    <lineage>
        <taxon>Eukaryota</taxon>
        <taxon>Viridiplantae</taxon>
        <taxon>Streptophyta</taxon>
        <taxon>Embryophyta</taxon>
        <taxon>Tracheophyta</taxon>
        <taxon>Spermatophyta</taxon>
        <taxon>Magnoliopsida</taxon>
        <taxon>eudicotyledons</taxon>
        <taxon>Gunneridae</taxon>
        <taxon>Pentapetalae</taxon>
        <taxon>rosids</taxon>
        <taxon>fabids</taxon>
        <taxon>Malpighiales</taxon>
        <taxon>Rhizophoraceae</taxon>
        <taxon>Rhizophora</taxon>
    </lineage>
</organism>
<reference evidence="1" key="1">
    <citation type="submission" date="2018-02" db="EMBL/GenBank/DDBJ databases">
        <title>Rhizophora mucronata_Transcriptome.</title>
        <authorList>
            <person name="Meera S.P."/>
            <person name="Sreeshan A."/>
            <person name="Augustine A."/>
        </authorList>
    </citation>
    <scope>NUCLEOTIDE SEQUENCE</scope>
    <source>
        <tissue evidence="1">Leaf</tissue>
    </source>
</reference>
<proteinExistence type="predicted"/>
<dbReference type="AlphaFoldDB" id="A0A2P2QIL4"/>
<accession>A0A2P2QIL4</accession>
<protein>
    <submittedName>
        <fullName evidence="1">Uncharacterized protein</fullName>
    </submittedName>
</protein>
<sequence>MYWSELAFYFWPQQLSAFKLHNIAW</sequence>
<dbReference type="EMBL" id="GGEC01086312">
    <property type="protein sequence ID" value="MBX66796.1"/>
    <property type="molecule type" value="Transcribed_RNA"/>
</dbReference>
<name>A0A2P2QIL4_RHIMU</name>